<keyword evidence="6" id="KW-1185">Reference proteome</keyword>
<dbReference type="EMBL" id="CP049888">
    <property type="protein sequence ID" value="QIL50299.1"/>
    <property type="molecule type" value="Genomic_DNA"/>
</dbReference>
<dbReference type="InterPro" id="IPR000843">
    <property type="entry name" value="HTH_LacI"/>
</dbReference>
<dbReference type="SUPFAM" id="SSF47413">
    <property type="entry name" value="lambda repressor-like DNA-binding domains"/>
    <property type="match status" value="1"/>
</dbReference>
<dbReference type="InterPro" id="IPR028082">
    <property type="entry name" value="Peripla_BP_I"/>
</dbReference>
<dbReference type="AlphaFoldDB" id="A0A6G8AZA5"/>
<accession>A0A6G8AZA5</accession>
<dbReference type="InterPro" id="IPR046335">
    <property type="entry name" value="LacI/GalR-like_sensor"/>
</dbReference>
<dbReference type="GO" id="GO:0003700">
    <property type="term" value="F:DNA-binding transcription factor activity"/>
    <property type="evidence" value="ECO:0007669"/>
    <property type="project" value="TreeGrafter"/>
</dbReference>
<dbReference type="SMART" id="SM00354">
    <property type="entry name" value="HTH_LACI"/>
    <property type="match status" value="1"/>
</dbReference>
<evidence type="ECO:0000256" key="2">
    <source>
        <dbReference type="ARBA" id="ARBA00023125"/>
    </source>
</evidence>
<keyword evidence="1" id="KW-0805">Transcription regulation</keyword>
<sequence length="330" mass="37586">MNKKITINEIAKIANVSKTTVSRFLNQKFENMSQATKEKIERTIQEYDYQPNRQAQTLKTQSSLTIGISVADLSNLYTSRLLKGISQTFQDTNYQLLIMDADNHQEREINNIQVLLNENVDGIILQPLSHIPSQYQLLVDQGLPVIQVDRYVEPFTFPAIVSDNFQKSLEIADLVQAKQYEQILVLANQISGISSRMNRFDGLSNALTESNISVSLIEIDLDSDWHTKVMQFIEQPQKTAIFALNGQVLWEVVRFLQKNQIIYPKDVGLIGYDDDNFADLIQPGISVIKQNPHQIGQTAAKYLLDQLQNKTPMKPQNIRIAAELELRHSL</sequence>
<protein>
    <submittedName>
        <fullName evidence="5">LacI family DNA-binding transcriptional regulator</fullName>
    </submittedName>
</protein>
<gene>
    <name evidence="5" type="ORF">G7084_02540</name>
</gene>
<keyword evidence="3" id="KW-0804">Transcription</keyword>
<evidence type="ECO:0000313" key="6">
    <source>
        <dbReference type="Proteomes" id="UP000500741"/>
    </source>
</evidence>
<proteinExistence type="predicted"/>
<evidence type="ECO:0000259" key="4">
    <source>
        <dbReference type="PROSITE" id="PS50932"/>
    </source>
</evidence>
<dbReference type="Pfam" id="PF00356">
    <property type="entry name" value="LacI"/>
    <property type="match status" value="1"/>
</dbReference>
<dbReference type="PROSITE" id="PS50932">
    <property type="entry name" value="HTH_LACI_2"/>
    <property type="match status" value="1"/>
</dbReference>
<dbReference type="InterPro" id="IPR010982">
    <property type="entry name" value="Lambda_DNA-bd_dom_sf"/>
</dbReference>
<dbReference type="PROSITE" id="PS00356">
    <property type="entry name" value="HTH_LACI_1"/>
    <property type="match status" value="1"/>
</dbReference>
<dbReference type="SUPFAM" id="SSF53822">
    <property type="entry name" value="Periplasmic binding protein-like I"/>
    <property type="match status" value="1"/>
</dbReference>
<dbReference type="Pfam" id="PF13377">
    <property type="entry name" value="Peripla_BP_3"/>
    <property type="match status" value="1"/>
</dbReference>
<feature type="domain" description="HTH lacI-type" evidence="4">
    <location>
        <begin position="5"/>
        <end position="60"/>
    </location>
</feature>
<dbReference type="Gene3D" id="1.10.260.40">
    <property type="entry name" value="lambda repressor-like DNA-binding domains"/>
    <property type="match status" value="1"/>
</dbReference>
<dbReference type="PANTHER" id="PTHR30146">
    <property type="entry name" value="LACI-RELATED TRANSCRIPTIONAL REPRESSOR"/>
    <property type="match status" value="1"/>
</dbReference>
<dbReference type="CDD" id="cd06283">
    <property type="entry name" value="PBP1_RegR_EndR_KdgR-like"/>
    <property type="match status" value="1"/>
</dbReference>
<evidence type="ECO:0000256" key="3">
    <source>
        <dbReference type="ARBA" id="ARBA00023163"/>
    </source>
</evidence>
<dbReference type="KEGG" id="wco:G7084_02540"/>
<keyword evidence="2 5" id="KW-0238">DNA-binding</keyword>
<reference evidence="5 6" key="1">
    <citation type="submission" date="2020-03" db="EMBL/GenBank/DDBJ databases">
        <title>Weissella sp. nov., isolated from Cybister lewisianus.</title>
        <authorList>
            <person name="Hyun D.-W."/>
            <person name="Bae J.-W."/>
        </authorList>
    </citation>
    <scope>NUCLEOTIDE SEQUENCE [LARGE SCALE GENOMIC DNA]</scope>
    <source>
        <strain evidence="5 6">HDW19</strain>
    </source>
</reference>
<evidence type="ECO:0000313" key="5">
    <source>
        <dbReference type="EMBL" id="QIL50299.1"/>
    </source>
</evidence>
<dbReference type="GO" id="GO:0000976">
    <property type="term" value="F:transcription cis-regulatory region binding"/>
    <property type="evidence" value="ECO:0007669"/>
    <property type="project" value="TreeGrafter"/>
</dbReference>
<name>A0A6G8AZA5_9LACO</name>
<dbReference type="CDD" id="cd01392">
    <property type="entry name" value="HTH_LacI"/>
    <property type="match status" value="1"/>
</dbReference>
<dbReference type="Gene3D" id="3.40.50.2300">
    <property type="match status" value="2"/>
</dbReference>
<dbReference type="Proteomes" id="UP000500741">
    <property type="component" value="Chromosome"/>
</dbReference>
<organism evidence="5 6">
    <name type="scientific">Weissella coleopterorum</name>
    <dbReference type="NCBI Taxonomy" id="2714949"/>
    <lineage>
        <taxon>Bacteria</taxon>
        <taxon>Bacillati</taxon>
        <taxon>Bacillota</taxon>
        <taxon>Bacilli</taxon>
        <taxon>Lactobacillales</taxon>
        <taxon>Lactobacillaceae</taxon>
        <taxon>Weissella</taxon>
    </lineage>
</organism>
<dbReference type="PANTHER" id="PTHR30146:SF154">
    <property type="entry name" value="TRANSCRIPTION REGULATOR, MEMBER OF GALR FAMILY"/>
    <property type="match status" value="1"/>
</dbReference>
<evidence type="ECO:0000256" key="1">
    <source>
        <dbReference type="ARBA" id="ARBA00023015"/>
    </source>
</evidence>
<dbReference type="RefSeq" id="WP_166009770.1">
    <property type="nucleotide sequence ID" value="NZ_CP049888.1"/>
</dbReference>